<name>A0A1N6EGS2_9BACT</name>
<dbReference type="InterPro" id="IPR029058">
    <property type="entry name" value="AB_hydrolase_fold"/>
</dbReference>
<sequence>MKIKLMAAVFMISCSAVKKPAKNITPDALVSYFGVTLEADSLHNPDEAFYKQEITPGELPAYRNKLWEDWKKANTARLSTWPEATKDSLTWQLPDNRKMLFSVFTKGERPAGGYPLFINLHGGGCFPKETGPWTSQANSREWQAAKTLGKRYDDAPSLYFVPRMPDDRRGRWYHRSAMAAYIRAWQLGVLSGDVDPDRAYILGISEGGYGSFRMGVFLADYFAAAGPMAGAIWPEQEHIENLRNTAFCIQMGEFDKAYDRVENAKRWKIMLDSAAAANPGQFIHTVEIQAGKGHGIDYMKAAPWIKQFSRKNYPDTLSWMYYAQCDTIYNAEPGQPCTYRKGFGYVRLDGLSQSGERSFYVEKHGNVYTIRSSNVKGVVKGAIRLYVDKVDFAQPVKVKYNGKEVFNEKLQLNVGVMAESLALFGDPLRIFPAAVAVKIE</sequence>
<evidence type="ECO:0000313" key="2">
    <source>
        <dbReference type="EMBL" id="SIN82242.1"/>
    </source>
</evidence>
<proteinExistence type="predicted"/>
<dbReference type="EMBL" id="FSRA01000001">
    <property type="protein sequence ID" value="SIN82242.1"/>
    <property type="molecule type" value="Genomic_DNA"/>
</dbReference>
<dbReference type="PANTHER" id="PTHR43037">
    <property type="entry name" value="UNNAMED PRODUCT-RELATED"/>
    <property type="match status" value="1"/>
</dbReference>
<dbReference type="Gene3D" id="3.40.50.1820">
    <property type="entry name" value="alpha/beta hydrolase"/>
    <property type="match status" value="1"/>
</dbReference>
<accession>A0A1N6EGS2</accession>
<keyword evidence="3" id="KW-1185">Reference proteome</keyword>
<dbReference type="PANTHER" id="PTHR43037:SF1">
    <property type="entry name" value="BLL1128 PROTEIN"/>
    <property type="match status" value="1"/>
</dbReference>
<dbReference type="Proteomes" id="UP000185003">
    <property type="component" value="Unassembled WGS sequence"/>
</dbReference>
<evidence type="ECO:0008006" key="4">
    <source>
        <dbReference type="Google" id="ProtNLM"/>
    </source>
</evidence>
<dbReference type="AlphaFoldDB" id="A0A1N6EGS2"/>
<protein>
    <recommendedName>
        <fullName evidence="4">Alpha/beta hydrolase family protein</fullName>
    </recommendedName>
</protein>
<dbReference type="SUPFAM" id="SSF53474">
    <property type="entry name" value="alpha/beta-Hydrolases"/>
    <property type="match status" value="2"/>
</dbReference>
<dbReference type="RefSeq" id="WP_143197381.1">
    <property type="nucleotide sequence ID" value="NZ_FSRA01000001.1"/>
</dbReference>
<reference evidence="2 3" key="1">
    <citation type="submission" date="2016-11" db="EMBL/GenBank/DDBJ databases">
        <authorList>
            <person name="Jaros S."/>
            <person name="Januszkiewicz K."/>
            <person name="Wedrychowicz H."/>
        </authorList>
    </citation>
    <scope>NUCLEOTIDE SEQUENCE [LARGE SCALE GENOMIC DNA]</scope>
    <source>
        <strain evidence="2 3">DSM 24787</strain>
    </source>
</reference>
<organism evidence="2 3">
    <name type="scientific">Chitinophaga niabensis</name>
    <dbReference type="NCBI Taxonomy" id="536979"/>
    <lineage>
        <taxon>Bacteria</taxon>
        <taxon>Pseudomonadati</taxon>
        <taxon>Bacteroidota</taxon>
        <taxon>Chitinophagia</taxon>
        <taxon>Chitinophagales</taxon>
        <taxon>Chitinophagaceae</taxon>
        <taxon>Chitinophaga</taxon>
    </lineage>
</organism>
<dbReference type="OrthoDB" id="9764953at2"/>
<evidence type="ECO:0000256" key="1">
    <source>
        <dbReference type="ARBA" id="ARBA00022729"/>
    </source>
</evidence>
<dbReference type="STRING" id="536979.SAMN04488055_1598"/>
<keyword evidence="1" id="KW-0732">Signal</keyword>
<dbReference type="InterPro" id="IPR050955">
    <property type="entry name" value="Plant_Biomass_Hydrol_Est"/>
</dbReference>
<gene>
    <name evidence="2" type="ORF">SAMN04488055_1598</name>
</gene>
<evidence type="ECO:0000313" key="3">
    <source>
        <dbReference type="Proteomes" id="UP000185003"/>
    </source>
</evidence>